<dbReference type="InterPro" id="IPR056884">
    <property type="entry name" value="NPHP3-like_N"/>
</dbReference>
<dbReference type="PANTHER" id="PTHR24198">
    <property type="entry name" value="ANKYRIN REPEAT AND PROTEIN KINASE DOMAIN-CONTAINING PROTEIN"/>
    <property type="match status" value="1"/>
</dbReference>
<dbReference type="Pfam" id="PF00023">
    <property type="entry name" value="Ank"/>
    <property type="match status" value="1"/>
</dbReference>
<evidence type="ECO:0008006" key="8">
    <source>
        <dbReference type="Google" id="ProtNLM"/>
    </source>
</evidence>
<reference evidence="6" key="1">
    <citation type="submission" date="2021-03" db="EMBL/GenBank/DDBJ databases">
        <authorList>
            <person name="Tagirdzhanova G."/>
        </authorList>
    </citation>
    <scope>NUCLEOTIDE SEQUENCE</scope>
</reference>
<comment type="caution">
    <text evidence="6">The sequence shown here is derived from an EMBL/GenBank/DDBJ whole genome shotgun (WGS) entry which is preliminary data.</text>
</comment>
<proteinExistence type="predicted"/>
<keyword evidence="7" id="KW-1185">Reference proteome</keyword>
<dbReference type="Proteomes" id="UP000664521">
    <property type="component" value="Unassembled WGS sequence"/>
</dbReference>
<evidence type="ECO:0000313" key="6">
    <source>
        <dbReference type="EMBL" id="CAF9935256.1"/>
    </source>
</evidence>
<dbReference type="PROSITE" id="PS50297">
    <property type="entry name" value="ANK_REP_REGION"/>
    <property type="match status" value="10"/>
</dbReference>
<dbReference type="InterPro" id="IPR002110">
    <property type="entry name" value="Ankyrin_rpt"/>
</dbReference>
<dbReference type="Gene3D" id="3.40.50.300">
    <property type="entry name" value="P-loop containing nucleotide triphosphate hydrolases"/>
    <property type="match status" value="1"/>
</dbReference>
<feature type="repeat" description="ANK" evidence="3">
    <location>
        <begin position="661"/>
        <end position="693"/>
    </location>
</feature>
<accession>A0A8H3G965</accession>
<feature type="repeat" description="ANK" evidence="3">
    <location>
        <begin position="989"/>
        <end position="1021"/>
    </location>
</feature>
<evidence type="ECO:0000259" key="4">
    <source>
        <dbReference type="Pfam" id="PF22939"/>
    </source>
</evidence>
<dbReference type="PROSITE" id="PS50088">
    <property type="entry name" value="ANK_REPEAT"/>
    <property type="match status" value="10"/>
</dbReference>
<dbReference type="InterPro" id="IPR027417">
    <property type="entry name" value="P-loop_NTPase"/>
</dbReference>
<dbReference type="AlphaFoldDB" id="A0A8H3G965"/>
<dbReference type="Pfam" id="PF22939">
    <property type="entry name" value="WHD_GPIID"/>
    <property type="match status" value="1"/>
</dbReference>
<dbReference type="EMBL" id="CAJPDS010000081">
    <property type="protein sequence ID" value="CAF9935256.1"/>
    <property type="molecule type" value="Genomic_DNA"/>
</dbReference>
<organism evidence="6 7">
    <name type="scientific">Heterodermia speciosa</name>
    <dbReference type="NCBI Taxonomy" id="116794"/>
    <lineage>
        <taxon>Eukaryota</taxon>
        <taxon>Fungi</taxon>
        <taxon>Dikarya</taxon>
        <taxon>Ascomycota</taxon>
        <taxon>Pezizomycotina</taxon>
        <taxon>Lecanoromycetes</taxon>
        <taxon>OSLEUM clade</taxon>
        <taxon>Lecanoromycetidae</taxon>
        <taxon>Caliciales</taxon>
        <taxon>Physciaceae</taxon>
        <taxon>Heterodermia</taxon>
    </lineage>
</organism>
<evidence type="ECO:0000256" key="3">
    <source>
        <dbReference type="PROSITE-ProRule" id="PRU00023"/>
    </source>
</evidence>
<feature type="repeat" description="ANK" evidence="3">
    <location>
        <begin position="955"/>
        <end position="987"/>
    </location>
</feature>
<evidence type="ECO:0000313" key="7">
    <source>
        <dbReference type="Proteomes" id="UP000664521"/>
    </source>
</evidence>
<keyword evidence="1" id="KW-0677">Repeat</keyword>
<feature type="repeat" description="ANK" evidence="3">
    <location>
        <begin position="759"/>
        <end position="791"/>
    </location>
</feature>
<dbReference type="InterPro" id="IPR036770">
    <property type="entry name" value="Ankyrin_rpt-contain_sf"/>
</dbReference>
<dbReference type="InterPro" id="IPR054471">
    <property type="entry name" value="GPIID_WHD"/>
</dbReference>
<sequence length="1056" mass="117297">MAEPLGVGASIVAVLQLTAAVYQYLSKVSDATEDRARVRDGLGSACTPLYMLRDRLDEANQDPLRYSSLRALGGSNGPLSKFHTLLEQLASKLAPGHGRSRKLKEARQILMWPFRTGEVEALLRAIESYKSLFQLALQDDTLSLVQAITDHTLPALSIAVEEIRDGVQDLNMREASAETLSIMKWISPLSFSPIQESIFQRSKEGTGLWLLDSIEFVEWLDSEGGILWCPGDPGAGKTTLMSIVIERLRELYKHQTDNSVGIAYIYCDHKETDTQTTVNLLASIWMQLVQRTGTVSDKAKALYKNNLTKEARPSLRDISDLLKDKVQTYRSIFIILDALDECDDDNSREALIGQVRALQPTVRLMVTSRPSDMTKQLLDGATTLEIGASPVDLNSYVESRLARSSRLQQHIRADETLAEEIKRNVVDNAKNMFLIAKLHMDSLESKPSRKAIRQALQTLPIGLDATYDDTLSRIAVQNEDDHRLAIQILSWVTFAVRPLWLTELQEAVAVEPDTHLLDEENLPDVKLLTSVCAGLVRYDRNSGVIRLCHKSAEDYLRRTRVARFPTAARDIAKNCITCLLYRDYQQGPVAQEDNIVERILERHLYDYAAVNWGKHVQGAPEEELVDLALRFLASKQNVACAVQSAYFIEHWFTGQSQRYPKNVTALHLAALYGLEHIARVLLAQGHDIAERDSHGENALHKAARGGQEDLVRLLLEAQADITIQDEHGMTALHKAAASGNNTVVVLLLEHGAAISEAKDGRTPLHLAAEFGSQEIAVTLFEKGADVNAESVPYGEDFIELKFHAGRTALHWAAANGYHDLVRFLIVESSAKVDATNSTLRTPLQEAIFLGHTPVVEVLLELGASVHRKDNEGWTPLHEAAWRSPGRVTELLLEHGAELEPRTNAHQGSIPYPFFETDEVLHGTNTPLHLAACSANLEAFTLLLEHGASLSSPDAEGLMALHMAAFAGHVSIVTEILDAGFDVNTKDILKKETALHKATRQQHEDCMTFLLRHGADRDIQNIHEQTAEEVQNDWEKRGGSPTRLSLSHLTLMGFTLK</sequence>
<dbReference type="Pfam" id="PF24883">
    <property type="entry name" value="NPHP3_N"/>
    <property type="match status" value="1"/>
</dbReference>
<evidence type="ECO:0000256" key="2">
    <source>
        <dbReference type="ARBA" id="ARBA00023043"/>
    </source>
</evidence>
<dbReference type="SUPFAM" id="SSF52540">
    <property type="entry name" value="P-loop containing nucleoside triphosphate hydrolases"/>
    <property type="match status" value="1"/>
</dbReference>
<dbReference type="SMART" id="SM00248">
    <property type="entry name" value="ANK"/>
    <property type="match status" value="10"/>
</dbReference>
<dbReference type="Pfam" id="PF13637">
    <property type="entry name" value="Ank_4"/>
    <property type="match status" value="1"/>
</dbReference>
<keyword evidence="2 3" id="KW-0040">ANK repeat</keyword>
<evidence type="ECO:0000256" key="1">
    <source>
        <dbReference type="ARBA" id="ARBA00022737"/>
    </source>
</evidence>
<feature type="repeat" description="ANK" evidence="3">
    <location>
        <begin position="804"/>
        <end position="837"/>
    </location>
</feature>
<feature type="repeat" description="ANK" evidence="3">
    <location>
        <begin position="922"/>
        <end position="954"/>
    </location>
</feature>
<dbReference type="PANTHER" id="PTHR24198:SF165">
    <property type="entry name" value="ANKYRIN REPEAT-CONTAINING PROTEIN-RELATED"/>
    <property type="match status" value="1"/>
</dbReference>
<feature type="domain" description="Nephrocystin 3-like N-terminal" evidence="5">
    <location>
        <begin position="205"/>
        <end position="369"/>
    </location>
</feature>
<protein>
    <recommendedName>
        <fullName evidence="8">NACHT domain-containing protein</fullName>
    </recommendedName>
</protein>
<feature type="repeat" description="ANK" evidence="3">
    <location>
        <begin position="694"/>
        <end position="726"/>
    </location>
</feature>
<dbReference type="Pfam" id="PF12796">
    <property type="entry name" value="Ank_2"/>
    <property type="match status" value="3"/>
</dbReference>
<gene>
    <name evidence="6" type="ORF">HETSPECPRED_009716</name>
</gene>
<dbReference type="SUPFAM" id="SSF48403">
    <property type="entry name" value="Ankyrin repeat"/>
    <property type="match status" value="1"/>
</dbReference>
<feature type="repeat" description="ANK" evidence="3">
    <location>
        <begin position="727"/>
        <end position="759"/>
    </location>
</feature>
<name>A0A8H3G965_9LECA</name>
<dbReference type="PRINTS" id="PR01415">
    <property type="entry name" value="ANKYRIN"/>
</dbReference>
<evidence type="ECO:0000259" key="5">
    <source>
        <dbReference type="Pfam" id="PF24883"/>
    </source>
</evidence>
<feature type="repeat" description="ANK" evidence="3">
    <location>
        <begin position="838"/>
        <end position="870"/>
    </location>
</feature>
<dbReference type="OrthoDB" id="195446at2759"/>
<dbReference type="Gene3D" id="1.25.40.20">
    <property type="entry name" value="Ankyrin repeat-containing domain"/>
    <property type="match status" value="4"/>
</dbReference>
<feature type="repeat" description="ANK" evidence="3">
    <location>
        <begin position="871"/>
        <end position="903"/>
    </location>
</feature>
<feature type="domain" description="GPI inositol-deacylase winged helix" evidence="4">
    <location>
        <begin position="481"/>
        <end position="557"/>
    </location>
</feature>